<name>A0A1D8UVG9_9PROT</name>
<dbReference type="PANTHER" id="PTHR46732">
    <property type="entry name" value="ATP-DEPENDENT PROTEASE LA (LON) DOMAIN PROTEIN"/>
    <property type="match status" value="1"/>
</dbReference>
<evidence type="ECO:0000259" key="1">
    <source>
        <dbReference type="PROSITE" id="PS51787"/>
    </source>
</evidence>
<dbReference type="eggNOG" id="COG2802">
    <property type="taxonomic scope" value="Bacteria"/>
</dbReference>
<dbReference type="SMART" id="SM00464">
    <property type="entry name" value="LON"/>
    <property type="match status" value="1"/>
</dbReference>
<dbReference type="InterPro" id="IPR046336">
    <property type="entry name" value="Lon_prtase_N_sf"/>
</dbReference>
<dbReference type="SUPFAM" id="SSF88697">
    <property type="entry name" value="PUA domain-like"/>
    <property type="match status" value="1"/>
</dbReference>
<dbReference type="OrthoDB" id="9806457at2"/>
<dbReference type="Gene3D" id="2.30.130.40">
    <property type="entry name" value="LON domain-like"/>
    <property type="match status" value="1"/>
</dbReference>
<reference evidence="2 3" key="1">
    <citation type="journal article" date="2016" name="Microb. Cell Fact.">
        <title>Dissection of exopolysaccharide biosynthesis in Kozakia baliensis.</title>
        <authorList>
            <person name="Brandt J.U."/>
            <person name="Jakob F."/>
            <person name="Behr J."/>
            <person name="Geissler A.J."/>
            <person name="Vogel R.F."/>
        </authorList>
    </citation>
    <scope>NUCLEOTIDE SEQUENCE [LARGE SCALE GENOMIC DNA]</scope>
    <source>
        <strain evidence="2 3">DSM 14400</strain>
    </source>
</reference>
<dbReference type="InterPro" id="IPR003111">
    <property type="entry name" value="Lon_prtase_N"/>
</dbReference>
<evidence type="ECO:0000313" key="3">
    <source>
        <dbReference type="Proteomes" id="UP000179145"/>
    </source>
</evidence>
<dbReference type="KEGG" id="kba:A0U89_11380"/>
<sequence>MSSPLPSHLHMDDDIPRRIPRPQDMTLADIPPRLGLFPLPGALLLPWGKLPLNVFEPRYIALVEDALATHRLIGVIQPRDEYDEADEPDLHNIGSLGRITSFTERADGSYAITLSGLTRFRVLREQLGPRGYREASIDASGFSADLTESEPTSIDRSRLLDSLKRYFDAHKLHTSWSVIEEMEDDTLMIVLPMLVPFSADEKQSLLEADTLCARAELLLSLLNDTPDDISDAEDE</sequence>
<gene>
    <name evidence="2" type="ORF">A0U89_11380</name>
</gene>
<dbReference type="PROSITE" id="PS51787">
    <property type="entry name" value="LON_N"/>
    <property type="match status" value="1"/>
</dbReference>
<dbReference type="EMBL" id="CP014674">
    <property type="protein sequence ID" value="AOX17646.1"/>
    <property type="molecule type" value="Genomic_DNA"/>
</dbReference>
<dbReference type="Proteomes" id="UP000179145">
    <property type="component" value="Chromosome"/>
</dbReference>
<keyword evidence="3" id="KW-1185">Reference proteome</keyword>
<organism evidence="2 3">
    <name type="scientific">Kozakia baliensis</name>
    <dbReference type="NCBI Taxonomy" id="153496"/>
    <lineage>
        <taxon>Bacteria</taxon>
        <taxon>Pseudomonadati</taxon>
        <taxon>Pseudomonadota</taxon>
        <taxon>Alphaproteobacteria</taxon>
        <taxon>Acetobacterales</taxon>
        <taxon>Acetobacteraceae</taxon>
        <taxon>Kozakia</taxon>
    </lineage>
</organism>
<dbReference type="PANTHER" id="PTHR46732:SF8">
    <property type="entry name" value="ATP-DEPENDENT PROTEASE LA (LON) DOMAIN PROTEIN"/>
    <property type="match status" value="1"/>
</dbReference>
<accession>A0A1D8UVG9</accession>
<dbReference type="Pfam" id="PF02190">
    <property type="entry name" value="LON_substr_bdg"/>
    <property type="match status" value="1"/>
</dbReference>
<feature type="domain" description="Lon N-terminal" evidence="1">
    <location>
        <begin position="34"/>
        <end position="226"/>
    </location>
</feature>
<proteinExistence type="predicted"/>
<dbReference type="STRING" id="153496.A0U89_11380"/>
<dbReference type="RefSeq" id="WP_070403209.1">
    <property type="nucleotide sequence ID" value="NZ_BJVW01000001.1"/>
</dbReference>
<dbReference type="AlphaFoldDB" id="A0A1D8UVG9"/>
<protein>
    <submittedName>
        <fullName evidence="2">Peptidase</fullName>
    </submittedName>
</protein>
<dbReference type="InterPro" id="IPR015947">
    <property type="entry name" value="PUA-like_sf"/>
</dbReference>
<evidence type="ECO:0000313" key="2">
    <source>
        <dbReference type="EMBL" id="AOX17646.1"/>
    </source>
</evidence>